<name>A0A8R7UWN6_TRIUA</name>
<dbReference type="Gramene" id="TuG1812G0600003778.01.T01">
    <property type="protein sequence ID" value="TuG1812G0600003778.01.T01.cds407085"/>
    <property type="gene ID" value="TuG1812G0600003778.01"/>
</dbReference>
<reference evidence="1" key="2">
    <citation type="submission" date="2018-03" db="EMBL/GenBank/DDBJ databases">
        <title>The Triticum urartu genome reveals the dynamic nature of wheat genome evolution.</title>
        <authorList>
            <person name="Ling H."/>
            <person name="Ma B."/>
            <person name="Shi X."/>
            <person name="Liu H."/>
            <person name="Dong L."/>
            <person name="Sun H."/>
            <person name="Cao Y."/>
            <person name="Gao Q."/>
            <person name="Zheng S."/>
            <person name="Li Y."/>
            <person name="Yu Y."/>
            <person name="Du H."/>
            <person name="Qi M."/>
            <person name="Li Y."/>
            <person name="Yu H."/>
            <person name="Cui Y."/>
            <person name="Wang N."/>
            <person name="Chen C."/>
            <person name="Wu H."/>
            <person name="Zhao Y."/>
            <person name="Zhang J."/>
            <person name="Li Y."/>
            <person name="Zhou W."/>
            <person name="Zhang B."/>
            <person name="Hu W."/>
            <person name="Eijk M."/>
            <person name="Tang J."/>
            <person name="Witsenboer H."/>
            <person name="Zhao S."/>
            <person name="Li Z."/>
            <person name="Zhang A."/>
            <person name="Wang D."/>
            <person name="Liang C."/>
        </authorList>
    </citation>
    <scope>NUCLEOTIDE SEQUENCE [LARGE SCALE GENOMIC DNA]</scope>
    <source>
        <strain evidence="1">cv. G1812</strain>
    </source>
</reference>
<dbReference type="AlphaFoldDB" id="A0A8R7UWN6"/>
<organism evidence="1 2">
    <name type="scientific">Triticum urartu</name>
    <name type="common">Red wild einkorn</name>
    <name type="synonym">Crithodium urartu</name>
    <dbReference type="NCBI Taxonomy" id="4572"/>
    <lineage>
        <taxon>Eukaryota</taxon>
        <taxon>Viridiplantae</taxon>
        <taxon>Streptophyta</taxon>
        <taxon>Embryophyta</taxon>
        <taxon>Tracheophyta</taxon>
        <taxon>Spermatophyta</taxon>
        <taxon>Magnoliopsida</taxon>
        <taxon>Liliopsida</taxon>
        <taxon>Poales</taxon>
        <taxon>Poaceae</taxon>
        <taxon>BOP clade</taxon>
        <taxon>Pooideae</taxon>
        <taxon>Triticodae</taxon>
        <taxon>Triticeae</taxon>
        <taxon>Triticinae</taxon>
        <taxon>Triticum</taxon>
    </lineage>
</organism>
<dbReference type="EnsemblPlants" id="TuG1812G0600003778.01.T01">
    <property type="protein sequence ID" value="TuG1812G0600003778.01.T01.cds407085"/>
    <property type="gene ID" value="TuG1812G0600003778.01"/>
</dbReference>
<evidence type="ECO:0000313" key="1">
    <source>
        <dbReference type="EnsemblPlants" id="TuG1812G0600003778.01.T01.cds407085"/>
    </source>
</evidence>
<protein>
    <submittedName>
        <fullName evidence="1">Uncharacterized protein</fullName>
    </submittedName>
</protein>
<keyword evidence="2" id="KW-1185">Reference proteome</keyword>
<accession>A0A8R7UWN6</accession>
<sequence>MPFFLLPPMPSSSDYHHERENSVIDSCHSNPNGKNATMQVLARSIYIRTELELLELPERCRIPPALCSSLVGWKCPPAAAPVPVPTPPCAPMPVPAPCPATGLPYSSTRLVAWPCCCCPWYSILHRC</sequence>
<reference evidence="2" key="1">
    <citation type="journal article" date="2013" name="Nature">
        <title>Draft genome of the wheat A-genome progenitor Triticum urartu.</title>
        <authorList>
            <person name="Ling H.Q."/>
            <person name="Zhao S."/>
            <person name="Liu D."/>
            <person name="Wang J."/>
            <person name="Sun H."/>
            <person name="Zhang C."/>
            <person name="Fan H."/>
            <person name="Li D."/>
            <person name="Dong L."/>
            <person name="Tao Y."/>
            <person name="Gao C."/>
            <person name="Wu H."/>
            <person name="Li Y."/>
            <person name="Cui Y."/>
            <person name="Guo X."/>
            <person name="Zheng S."/>
            <person name="Wang B."/>
            <person name="Yu K."/>
            <person name="Liang Q."/>
            <person name="Yang W."/>
            <person name="Lou X."/>
            <person name="Chen J."/>
            <person name="Feng M."/>
            <person name="Jian J."/>
            <person name="Zhang X."/>
            <person name="Luo G."/>
            <person name="Jiang Y."/>
            <person name="Liu J."/>
            <person name="Wang Z."/>
            <person name="Sha Y."/>
            <person name="Zhang B."/>
            <person name="Wu H."/>
            <person name="Tang D."/>
            <person name="Shen Q."/>
            <person name="Xue P."/>
            <person name="Zou S."/>
            <person name="Wang X."/>
            <person name="Liu X."/>
            <person name="Wang F."/>
            <person name="Yang Y."/>
            <person name="An X."/>
            <person name="Dong Z."/>
            <person name="Zhang K."/>
            <person name="Zhang X."/>
            <person name="Luo M.C."/>
            <person name="Dvorak J."/>
            <person name="Tong Y."/>
            <person name="Wang J."/>
            <person name="Yang H."/>
            <person name="Li Z."/>
            <person name="Wang D."/>
            <person name="Zhang A."/>
            <person name="Wang J."/>
        </authorList>
    </citation>
    <scope>NUCLEOTIDE SEQUENCE</scope>
    <source>
        <strain evidence="2">cv. G1812</strain>
    </source>
</reference>
<evidence type="ECO:0000313" key="2">
    <source>
        <dbReference type="Proteomes" id="UP000015106"/>
    </source>
</evidence>
<reference evidence="1" key="3">
    <citation type="submission" date="2022-06" db="UniProtKB">
        <authorList>
            <consortium name="EnsemblPlants"/>
        </authorList>
    </citation>
    <scope>IDENTIFICATION</scope>
</reference>
<proteinExistence type="predicted"/>
<dbReference type="Proteomes" id="UP000015106">
    <property type="component" value="Chromosome 6"/>
</dbReference>